<evidence type="ECO:0000313" key="8">
    <source>
        <dbReference type="EMBL" id="KAF8569096.1"/>
    </source>
</evidence>
<dbReference type="SMART" id="SM00051">
    <property type="entry name" value="DSL"/>
    <property type="match status" value="1"/>
</dbReference>
<feature type="disulfide bond" evidence="5">
    <location>
        <begin position="138"/>
        <end position="147"/>
    </location>
</feature>
<reference evidence="8 9" key="1">
    <citation type="submission" date="2019-07" db="EMBL/GenBank/DDBJ databases">
        <title>Annotation for the trematode Paragonimus westermani.</title>
        <authorList>
            <person name="Choi Y.-J."/>
        </authorList>
    </citation>
    <scope>NUCLEOTIDE SEQUENCE [LARGE SCALE GENOMIC DNA]</scope>
    <source>
        <strain evidence="8">180907_Pwestermani</strain>
    </source>
</reference>
<sequence length="312" mass="35242">GEKRLIAKREAGPFVNKKFVKEVLQVSIIQSEFPSFVELDLDIQDNDADEDKPIARFRRTIPVMETGQIEVNLGTDVRVEVFVKIHCAPDYYGDRCDVYCKAVPQLWTCNQVTGARSCDKPCEHGTCVLTNASALCVCVSGWTGEFCKMPVESSLITSMLLPEMPIDPTVDEEMIDHLEYSEGPTEQEFAVSPSETLRVTQSTEISWNITSPTSTNIQTIKPRTERSDQSINDTEMYASSYTSLLEDELFAQNMSITKEVSKFCLSEFQSFKLIKTDLVTVIIGMTWILLTILIGLYFCRRRKLRKTSNHSG</sequence>
<accession>A0A8T0DP37</accession>
<evidence type="ECO:0000256" key="1">
    <source>
        <dbReference type="ARBA" id="ARBA00022473"/>
    </source>
</evidence>
<evidence type="ECO:0000256" key="4">
    <source>
        <dbReference type="ARBA" id="ARBA00023157"/>
    </source>
</evidence>
<dbReference type="GO" id="GO:0007154">
    <property type="term" value="P:cell communication"/>
    <property type="evidence" value="ECO:0007669"/>
    <property type="project" value="InterPro"/>
</dbReference>
<keyword evidence="6" id="KW-0472">Membrane</keyword>
<evidence type="ECO:0000313" key="9">
    <source>
        <dbReference type="Proteomes" id="UP000699462"/>
    </source>
</evidence>
<keyword evidence="9" id="KW-1185">Reference proteome</keyword>
<keyword evidence="2 5" id="KW-0245">EGF-like domain</keyword>
<feature type="non-terminal residue" evidence="8">
    <location>
        <position position="312"/>
    </location>
</feature>
<dbReference type="SMART" id="SM00181">
    <property type="entry name" value="EGF"/>
    <property type="match status" value="1"/>
</dbReference>
<dbReference type="PROSITE" id="PS01186">
    <property type="entry name" value="EGF_2"/>
    <property type="match status" value="1"/>
</dbReference>
<evidence type="ECO:0000256" key="6">
    <source>
        <dbReference type="SAM" id="Phobius"/>
    </source>
</evidence>
<keyword evidence="4 5" id="KW-1015">Disulfide bond</keyword>
<name>A0A8T0DP37_9TREM</name>
<dbReference type="PROSITE" id="PS00022">
    <property type="entry name" value="EGF_1"/>
    <property type="match status" value="1"/>
</dbReference>
<dbReference type="OrthoDB" id="283575at2759"/>
<dbReference type="PROSITE" id="PS50026">
    <property type="entry name" value="EGF_3"/>
    <property type="match status" value="1"/>
</dbReference>
<feature type="domain" description="EGF-like" evidence="7">
    <location>
        <begin position="114"/>
        <end position="148"/>
    </location>
</feature>
<dbReference type="EMBL" id="JTDF01002194">
    <property type="protein sequence ID" value="KAF8569096.1"/>
    <property type="molecule type" value="Genomic_DNA"/>
</dbReference>
<dbReference type="InterPro" id="IPR009030">
    <property type="entry name" value="Growth_fac_rcpt_cys_sf"/>
</dbReference>
<dbReference type="InterPro" id="IPR001774">
    <property type="entry name" value="DSL"/>
</dbReference>
<feature type="transmembrane region" description="Helical" evidence="6">
    <location>
        <begin position="278"/>
        <end position="299"/>
    </location>
</feature>
<evidence type="ECO:0000256" key="3">
    <source>
        <dbReference type="ARBA" id="ARBA00022737"/>
    </source>
</evidence>
<keyword evidence="6" id="KW-1133">Transmembrane helix</keyword>
<organism evidence="8 9">
    <name type="scientific">Paragonimus westermani</name>
    <dbReference type="NCBI Taxonomy" id="34504"/>
    <lineage>
        <taxon>Eukaryota</taxon>
        <taxon>Metazoa</taxon>
        <taxon>Spiralia</taxon>
        <taxon>Lophotrochozoa</taxon>
        <taxon>Platyhelminthes</taxon>
        <taxon>Trematoda</taxon>
        <taxon>Digenea</taxon>
        <taxon>Plagiorchiida</taxon>
        <taxon>Troglotremata</taxon>
        <taxon>Troglotrematidae</taxon>
        <taxon>Paragonimus</taxon>
    </lineage>
</organism>
<evidence type="ECO:0000259" key="7">
    <source>
        <dbReference type="PROSITE" id="PS50026"/>
    </source>
</evidence>
<proteinExistence type="predicted"/>
<dbReference type="SUPFAM" id="SSF57184">
    <property type="entry name" value="Growth factor receptor domain"/>
    <property type="match status" value="1"/>
</dbReference>
<comment type="caution">
    <text evidence="5">Lacks conserved residue(s) required for the propagation of feature annotation.</text>
</comment>
<keyword evidence="3" id="KW-0677">Repeat</keyword>
<comment type="caution">
    <text evidence="8">The sequence shown here is derived from an EMBL/GenBank/DDBJ whole genome shotgun (WGS) entry which is preliminary data.</text>
</comment>
<evidence type="ECO:0000256" key="2">
    <source>
        <dbReference type="ARBA" id="ARBA00022536"/>
    </source>
</evidence>
<evidence type="ECO:0000256" key="5">
    <source>
        <dbReference type="PROSITE-ProRule" id="PRU00076"/>
    </source>
</evidence>
<dbReference type="AlphaFoldDB" id="A0A8T0DP37"/>
<dbReference type="CDD" id="cd00054">
    <property type="entry name" value="EGF_CA"/>
    <property type="match status" value="1"/>
</dbReference>
<dbReference type="Gene3D" id="2.10.25.10">
    <property type="entry name" value="Laminin"/>
    <property type="match status" value="1"/>
</dbReference>
<gene>
    <name evidence="8" type="ORF">P879_03895</name>
</gene>
<dbReference type="InterPro" id="IPR000742">
    <property type="entry name" value="EGF"/>
</dbReference>
<dbReference type="GO" id="GO:0016020">
    <property type="term" value="C:membrane"/>
    <property type="evidence" value="ECO:0007669"/>
    <property type="project" value="InterPro"/>
</dbReference>
<keyword evidence="6" id="KW-0812">Transmembrane</keyword>
<protein>
    <recommendedName>
        <fullName evidence="7">EGF-like domain-containing protein</fullName>
    </recommendedName>
</protein>
<dbReference type="Proteomes" id="UP000699462">
    <property type="component" value="Unassembled WGS sequence"/>
</dbReference>
<keyword evidence="1" id="KW-0217">Developmental protein</keyword>